<organism evidence="3 4">
    <name type="scientific">Microbacterium phage Teamocil</name>
    <dbReference type="NCBI Taxonomy" id="2656554"/>
    <lineage>
        <taxon>Viruses</taxon>
        <taxon>Duplodnaviria</taxon>
        <taxon>Heunggongvirae</taxon>
        <taxon>Uroviricota</taxon>
        <taxon>Caudoviricetes</taxon>
        <taxon>Hodgkinviridae</taxon>
        <taxon>Metamorphoovirus</taxon>
        <taxon>Metamorphoovirus teamocil</taxon>
    </lineage>
</organism>
<dbReference type="Proteomes" id="UP000424425">
    <property type="component" value="Segment"/>
</dbReference>
<feature type="compositionally biased region" description="Low complexity" evidence="1">
    <location>
        <begin position="345"/>
        <end position="360"/>
    </location>
</feature>
<evidence type="ECO:0000256" key="1">
    <source>
        <dbReference type="SAM" id="MobiDB-lite"/>
    </source>
</evidence>
<evidence type="ECO:0000256" key="2">
    <source>
        <dbReference type="SAM" id="Phobius"/>
    </source>
</evidence>
<keyword evidence="4" id="KW-1185">Reference proteome</keyword>
<protein>
    <submittedName>
        <fullName evidence="3">Uncharacterized protein</fullName>
    </submittedName>
</protein>
<dbReference type="RefSeq" id="YP_010752114.1">
    <property type="nucleotide sequence ID" value="NC_073376.1"/>
</dbReference>
<dbReference type="KEGG" id="vg:80005786"/>
<feature type="transmembrane region" description="Helical" evidence="2">
    <location>
        <begin position="381"/>
        <end position="404"/>
    </location>
</feature>
<dbReference type="EMBL" id="MN586059">
    <property type="protein sequence ID" value="QGJ97034.1"/>
    <property type="molecule type" value="Genomic_DNA"/>
</dbReference>
<dbReference type="GeneID" id="80005786"/>
<keyword evidence="2" id="KW-0472">Membrane</keyword>
<accession>A0A649VXU5</accession>
<dbReference type="PROSITE" id="PS51318">
    <property type="entry name" value="TAT"/>
    <property type="match status" value="1"/>
</dbReference>
<feature type="region of interest" description="Disordered" evidence="1">
    <location>
        <begin position="337"/>
        <end position="360"/>
    </location>
</feature>
<sequence>MKAPDQPTRKAIMRKTIAALSAATIGAALAVAAPLAASATGGGYEQKCYATETHTTYSVEEYVETAPATPDTLAPRFDYSETRATGHFEAVESGLHIWTEGSTSTDKVALYRFVSVPLGSITGTPSVEYTATTGITPGSQVVVDFDGDGTSDGILINEPVYGDAAWLSNSAAQFVKDGAPHTGGGYGSNWYGTVQEWAAAFPYAKATAVGFSLGSGVLGDGIVHGVQVGGTSYGFTQTTPGTPATYAWVATGETGHALTLPADTETTRYVATGTKDVRVKVDCAPKPEPIVSSTDDATKDCTAGTITTVTTTSTTGWTFDRYTNTWSKTEPVVTTASSVRDATAEECPVTPTPTPTDTATPAPVVAASTTGLAQTGADPTVLLWSLTGGALAAAIGALLVVLGLRRRQVSDQK</sequence>
<evidence type="ECO:0000313" key="3">
    <source>
        <dbReference type="EMBL" id="QGJ97034.1"/>
    </source>
</evidence>
<reference evidence="3 4" key="1">
    <citation type="submission" date="2019-10" db="EMBL/GenBank/DDBJ databases">
        <authorList>
            <person name="Aull H.A."/>
            <person name="Lauer M.J."/>
            <person name="Garlena R.A."/>
            <person name="Russell D.A."/>
            <person name="Pope W.H."/>
            <person name="Jacobs-Sera D."/>
            <person name="Hatfull G.F."/>
        </authorList>
    </citation>
    <scope>NUCLEOTIDE SEQUENCE [LARGE SCALE GENOMIC DNA]</scope>
</reference>
<dbReference type="InterPro" id="IPR006311">
    <property type="entry name" value="TAT_signal"/>
</dbReference>
<proteinExistence type="predicted"/>
<evidence type="ECO:0000313" key="4">
    <source>
        <dbReference type="Proteomes" id="UP000424425"/>
    </source>
</evidence>
<keyword evidence="2" id="KW-0812">Transmembrane</keyword>
<name>A0A649VXU5_9CAUD</name>
<keyword evidence="2" id="KW-1133">Transmembrane helix</keyword>
<gene>
    <name evidence="3" type="primary">86</name>
    <name evidence="3" type="ORF">PBI_TEAMOCIL_86</name>
</gene>